<dbReference type="SUPFAM" id="SSF82199">
    <property type="entry name" value="SET domain"/>
    <property type="match status" value="1"/>
</dbReference>
<proteinExistence type="predicted"/>
<dbReference type="InterPro" id="IPR001214">
    <property type="entry name" value="SET_dom"/>
</dbReference>
<dbReference type="PANTHER" id="PTHR12350:SF19">
    <property type="entry name" value="SET DOMAIN-CONTAINING PROTEIN"/>
    <property type="match status" value="1"/>
</dbReference>
<sequence>MQHDTLAPVNDRPYGNGIVTTRDLAAGEVVADLGDCVAVDSPSIYTIEVGPGEHIDGDRVRHLNHSCDPNTYVDTVRLRVVALRPIAAGEELTFFYPSTEWEMVGPFACLCGSAACVGTVSGARDLPLEVLHRYDLNAHITDRLASRAASVR</sequence>
<dbReference type="EMBL" id="LC481990">
    <property type="protein sequence ID" value="BBK08004.1"/>
    <property type="molecule type" value="Genomic_DNA"/>
</dbReference>
<name>A0A6S4QEG6_9ACTN</name>
<dbReference type="AlphaFoldDB" id="A0A6S4QEG6"/>
<dbReference type="GO" id="GO:0032259">
    <property type="term" value="P:methylation"/>
    <property type="evidence" value="ECO:0007669"/>
    <property type="project" value="UniProtKB-KW"/>
</dbReference>
<dbReference type="Gene3D" id="2.170.270.10">
    <property type="entry name" value="SET domain"/>
    <property type="match status" value="1"/>
</dbReference>
<organism evidence="2">
    <name type="scientific">Streptomyces sp. TP-A0584</name>
    <dbReference type="NCBI Taxonomy" id="314563"/>
    <lineage>
        <taxon>Bacteria</taxon>
        <taxon>Bacillati</taxon>
        <taxon>Actinomycetota</taxon>
        <taxon>Actinomycetes</taxon>
        <taxon>Kitasatosporales</taxon>
        <taxon>Streptomycetaceae</taxon>
        <taxon>Streptomyces</taxon>
    </lineage>
</organism>
<evidence type="ECO:0000259" key="1">
    <source>
        <dbReference type="PROSITE" id="PS50280"/>
    </source>
</evidence>
<reference evidence="2" key="1">
    <citation type="journal article" date="2020" name="Nat. Chem.">
        <title>Acyltransferase that catalyses the condensation of polyketide and peptide moieties of goadvionin hybrid lipopeptides.</title>
        <authorList>
            <person name="Kozakai R."/>
            <person name="Ono T."/>
            <person name="Hoshino S."/>
            <person name="Takahashi H."/>
            <person name="Katsuyama Y."/>
            <person name="Sugai Y."/>
            <person name="Ozaki T."/>
            <person name="Teramoto K."/>
            <person name="Teramoto K."/>
            <person name="Tanaka K."/>
            <person name="Abe I."/>
            <person name="Asamizu S."/>
            <person name="Onaka H."/>
        </authorList>
    </citation>
    <scope>NUCLEOTIDE SEQUENCE</scope>
    <source>
        <strain evidence="2">TP-A0584</strain>
    </source>
</reference>
<evidence type="ECO:0000313" key="2">
    <source>
        <dbReference type="EMBL" id="BBK08004.1"/>
    </source>
</evidence>
<keyword evidence="2" id="KW-0808">Transferase</keyword>
<dbReference type="PANTHER" id="PTHR12350">
    <property type="entry name" value="HISTONE-LYSINE N-METHYLTRANSFERASE-RELATED"/>
    <property type="match status" value="1"/>
</dbReference>
<feature type="domain" description="SET" evidence="1">
    <location>
        <begin position="1"/>
        <end position="97"/>
    </location>
</feature>
<dbReference type="InterPro" id="IPR046341">
    <property type="entry name" value="SET_dom_sf"/>
</dbReference>
<dbReference type="SMART" id="SM00317">
    <property type="entry name" value="SET"/>
    <property type="match status" value="1"/>
</dbReference>
<protein>
    <submittedName>
        <fullName evidence="2">Methyltransferase</fullName>
    </submittedName>
</protein>
<keyword evidence="2" id="KW-0489">Methyltransferase</keyword>
<dbReference type="GO" id="GO:0008168">
    <property type="term" value="F:methyltransferase activity"/>
    <property type="evidence" value="ECO:0007669"/>
    <property type="project" value="UniProtKB-KW"/>
</dbReference>
<gene>
    <name evidence="2" type="primary">gdvMT</name>
</gene>
<dbReference type="Pfam" id="PF00856">
    <property type="entry name" value="SET"/>
    <property type="match status" value="1"/>
</dbReference>
<dbReference type="PROSITE" id="PS50280">
    <property type="entry name" value="SET"/>
    <property type="match status" value="1"/>
</dbReference>
<accession>A0A6S4QEG6</accession>
<dbReference type="InterPro" id="IPR053201">
    <property type="entry name" value="Flavunoidine_N-MTase"/>
</dbReference>
<dbReference type="CDD" id="cd20071">
    <property type="entry name" value="SET_SMYD"/>
    <property type="match status" value="1"/>
</dbReference>